<dbReference type="PANTHER" id="PTHR11236:SF50">
    <property type="entry name" value="AMINODEOXYCHORISMATE SYNTHASE COMPONENT 1"/>
    <property type="match status" value="1"/>
</dbReference>
<dbReference type="AlphaFoldDB" id="A0A839TEJ4"/>
<evidence type="ECO:0000259" key="2">
    <source>
        <dbReference type="Pfam" id="PF00425"/>
    </source>
</evidence>
<evidence type="ECO:0000313" key="3">
    <source>
        <dbReference type="EMBL" id="MBB3107882.1"/>
    </source>
</evidence>
<name>A0A839TEJ4_9GAMM</name>
<dbReference type="Pfam" id="PF00425">
    <property type="entry name" value="Chorismate_bind"/>
    <property type="match status" value="1"/>
</dbReference>
<gene>
    <name evidence="3" type="ORF">FHS24_002416</name>
</gene>
<proteinExistence type="predicted"/>
<comment type="caution">
    <text evidence="3">The sequence shown here is derived from an EMBL/GenBank/DDBJ whole genome shotgun (WGS) entry which is preliminary data.</text>
</comment>
<sequence>MLVASHIKTEQTASAPSPATQPSWRFGDLSAAELLPQLQRYLCAQNPKANWQLVWLNNDRRPVIGLLPKMSWSVHVADSKLPHQQPNVYKVIKNCRDGSHSNDKTNQAITSAYMSYSDWQEELIAYSQDYDADDAYDKDSLSIEDHDEQPSYKHGLIGFIGYDIAAYELSPAAKIELAAQPCATLGHYDIYLTPNTEQTSWQLAIKDSVNDTHNDDEHKGGLVKALISYLELLDKELSNQTLAKPMLKESYQTAPLLLKAQWSKRDYQQAYDKTQNYLQQGDCYQINLTQKWQGAFNQNTTDNVTPMLIDYLPALHRNTQAPFAGYLAVNNFDSEMSVDTQDNQFELLSCSPELFFTFNKDGNTGKHHIRTKPIKGTMPRGLNTEQDNAYKQQLIDSEKDRAENVMIVDLLRNDLGKYAKIGSVKVPQLFAIESFSNVHHMVSTITAELKTDSHPLAVLFGSLPAGSITGTPKKRAVEIISELEGAARSAYCGTLGYMNFDGSGQWNVLIRTLQANTLSNDELEKERHVSLWAGGGITVASDCDAEYQECLDKVGNLLSVLTQDNIKKGT</sequence>
<dbReference type="RefSeq" id="WP_183621322.1">
    <property type="nucleotide sequence ID" value="NZ_CAJHAH010000009.1"/>
</dbReference>
<keyword evidence="3" id="KW-0808">Transferase</keyword>
<feature type="compositionally biased region" description="Polar residues" evidence="1">
    <location>
        <begin position="10"/>
        <end position="22"/>
    </location>
</feature>
<feature type="domain" description="Chorismate-utilising enzyme C-terminal" evidence="2">
    <location>
        <begin position="264"/>
        <end position="553"/>
    </location>
</feature>
<feature type="region of interest" description="Disordered" evidence="1">
    <location>
        <begin position="1"/>
        <end position="22"/>
    </location>
</feature>
<keyword evidence="4" id="KW-1185">Reference proteome</keyword>
<dbReference type="InterPro" id="IPR005801">
    <property type="entry name" value="ADC_synthase"/>
</dbReference>
<dbReference type="EC" id="2.6.1.85" evidence="3"/>
<protein>
    <submittedName>
        <fullName evidence="3">Para-aminobenzoate synthetase component 1</fullName>
        <ecNumber evidence="3">2.6.1.85</ecNumber>
    </submittedName>
</protein>
<dbReference type="InterPro" id="IPR015890">
    <property type="entry name" value="Chorismate_C"/>
</dbReference>
<evidence type="ECO:0000256" key="1">
    <source>
        <dbReference type="SAM" id="MobiDB-lite"/>
    </source>
</evidence>
<dbReference type="GO" id="GO:0046820">
    <property type="term" value="F:4-amino-4-deoxychorismate synthase activity"/>
    <property type="evidence" value="ECO:0007669"/>
    <property type="project" value="UniProtKB-EC"/>
</dbReference>
<dbReference type="SUPFAM" id="SSF56322">
    <property type="entry name" value="ADC synthase"/>
    <property type="match status" value="1"/>
</dbReference>
<dbReference type="GO" id="GO:0000162">
    <property type="term" value="P:L-tryptophan biosynthetic process"/>
    <property type="evidence" value="ECO:0007669"/>
    <property type="project" value="TreeGrafter"/>
</dbReference>
<dbReference type="PRINTS" id="PR00095">
    <property type="entry name" value="ANTSNTHASEI"/>
</dbReference>
<keyword evidence="3" id="KW-0032">Aminotransferase</keyword>
<dbReference type="PANTHER" id="PTHR11236">
    <property type="entry name" value="AMINOBENZOATE/ANTHRANILATE SYNTHASE"/>
    <property type="match status" value="1"/>
</dbReference>
<accession>A0A839TEJ4</accession>
<dbReference type="Gene3D" id="3.60.120.10">
    <property type="entry name" value="Anthranilate synthase"/>
    <property type="match status" value="1"/>
</dbReference>
<organism evidence="3 4">
    <name type="scientific">Psychrobacter luti</name>
    <dbReference type="NCBI Taxonomy" id="198481"/>
    <lineage>
        <taxon>Bacteria</taxon>
        <taxon>Pseudomonadati</taxon>
        <taxon>Pseudomonadota</taxon>
        <taxon>Gammaproteobacteria</taxon>
        <taxon>Moraxellales</taxon>
        <taxon>Moraxellaceae</taxon>
        <taxon>Psychrobacter</taxon>
    </lineage>
</organism>
<reference evidence="3 4" key="1">
    <citation type="submission" date="2020-08" db="EMBL/GenBank/DDBJ databases">
        <title>Genomic Encyclopedia of Type Strains, Phase III (KMG-III): the genomes of soil and plant-associated and newly described type strains.</title>
        <authorList>
            <person name="Whitman W."/>
        </authorList>
    </citation>
    <scope>NUCLEOTIDE SEQUENCE [LARGE SCALE GENOMIC DNA]</scope>
    <source>
        <strain evidence="3 4">CECT 5885</strain>
    </source>
</reference>
<evidence type="ECO:0000313" key="4">
    <source>
        <dbReference type="Proteomes" id="UP000588111"/>
    </source>
</evidence>
<dbReference type="EMBL" id="JACHXL010000008">
    <property type="protein sequence ID" value="MBB3107882.1"/>
    <property type="molecule type" value="Genomic_DNA"/>
</dbReference>
<dbReference type="InterPro" id="IPR019999">
    <property type="entry name" value="Anth_synth_I-like"/>
</dbReference>
<dbReference type="Proteomes" id="UP000588111">
    <property type="component" value="Unassembled WGS sequence"/>
</dbReference>